<keyword evidence="2" id="KW-0812">Transmembrane</keyword>
<dbReference type="KEGG" id="nda:Ndas_2835"/>
<dbReference type="Proteomes" id="UP000002219">
    <property type="component" value="Chromosome 1"/>
</dbReference>
<keyword evidence="2" id="KW-0472">Membrane</keyword>
<protein>
    <recommendedName>
        <fullName evidence="5">MFS transporter</fullName>
    </recommendedName>
</protein>
<accession>D7AZX5</accession>
<dbReference type="EMBL" id="CP002040">
    <property type="protein sequence ID" value="ADH68246.1"/>
    <property type="molecule type" value="Genomic_DNA"/>
</dbReference>
<keyword evidence="2" id="KW-1133">Transmembrane helix</keyword>
<feature type="region of interest" description="Disordered" evidence="1">
    <location>
        <begin position="1"/>
        <end position="28"/>
    </location>
</feature>
<evidence type="ECO:0000256" key="2">
    <source>
        <dbReference type="SAM" id="Phobius"/>
    </source>
</evidence>
<keyword evidence="4" id="KW-1185">Reference proteome</keyword>
<dbReference type="AlphaFoldDB" id="D7AZX5"/>
<dbReference type="STRING" id="446468.Ndas_2835"/>
<evidence type="ECO:0008006" key="5">
    <source>
        <dbReference type="Google" id="ProtNLM"/>
    </source>
</evidence>
<gene>
    <name evidence="3" type="ordered locus">Ndas_2835</name>
</gene>
<evidence type="ECO:0000313" key="3">
    <source>
        <dbReference type="EMBL" id="ADH68246.1"/>
    </source>
</evidence>
<evidence type="ECO:0000256" key="1">
    <source>
        <dbReference type="SAM" id="MobiDB-lite"/>
    </source>
</evidence>
<name>D7AZX5_NOCDD</name>
<dbReference type="HOGENOM" id="CLU_2955954_0_0_11"/>
<feature type="transmembrane region" description="Helical" evidence="2">
    <location>
        <begin position="36"/>
        <end position="57"/>
    </location>
</feature>
<reference evidence="3 4" key="1">
    <citation type="journal article" date="2010" name="Stand. Genomic Sci.">
        <title>Complete genome sequence of Nocardiopsis dassonvillei type strain (IMRU 509).</title>
        <authorList>
            <person name="Sun H."/>
            <person name="Lapidus A."/>
            <person name="Nolan M."/>
            <person name="Lucas S."/>
            <person name="Del Rio T.G."/>
            <person name="Tice H."/>
            <person name="Cheng J.F."/>
            <person name="Tapia R."/>
            <person name="Han C."/>
            <person name="Goodwin L."/>
            <person name="Pitluck S."/>
            <person name="Pagani I."/>
            <person name="Ivanova N."/>
            <person name="Mavromatis K."/>
            <person name="Mikhailova N."/>
            <person name="Pati A."/>
            <person name="Chen A."/>
            <person name="Palaniappan K."/>
            <person name="Land M."/>
            <person name="Hauser L."/>
            <person name="Chang Y.J."/>
            <person name="Jeffries C.D."/>
            <person name="Djao O.D."/>
            <person name="Rohde M."/>
            <person name="Sikorski J."/>
            <person name="Goker M."/>
            <person name="Woyke T."/>
            <person name="Bristow J."/>
            <person name="Eisen J.A."/>
            <person name="Markowitz V."/>
            <person name="Hugenholtz P."/>
            <person name="Kyrpides N.C."/>
            <person name="Klenk H.P."/>
        </authorList>
    </citation>
    <scope>NUCLEOTIDE SEQUENCE [LARGE SCALE GENOMIC DNA]</scope>
    <source>
        <strain evidence="4">ATCC 23218 / DSM 43111 / CIP 107115 / JCM 7437 / KCTC 9190 / NBRC 14626 / NCTC 10488 / NRRL B-5397 / IMRU 509</strain>
    </source>
</reference>
<evidence type="ECO:0000313" key="4">
    <source>
        <dbReference type="Proteomes" id="UP000002219"/>
    </source>
</evidence>
<proteinExistence type="predicted"/>
<organism evidence="3 4">
    <name type="scientific">Nocardiopsis dassonvillei (strain ATCC 23218 / DSM 43111 / CIP 107115 / JCM 7437 / KCTC 9190 / NBRC 14626 / NCTC 10488 / NRRL B-5397 / IMRU 509)</name>
    <name type="common">Actinomadura dassonvillei</name>
    <dbReference type="NCBI Taxonomy" id="446468"/>
    <lineage>
        <taxon>Bacteria</taxon>
        <taxon>Bacillati</taxon>
        <taxon>Actinomycetota</taxon>
        <taxon>Actinomycetes</taxon>
        <taxon>Streptosporangiales</taxon>
        <taxon>Nocardiopsidaceae</taxon>
        <taxon>Nocardiopsis</taxon>
    </lineage>
</organism>
<sequence>MSDPGVRDADHAAAPDAEPKASPRRLGEYARPHGRVLVLGGALTFLGGLTSLSQPLLAK</sequence>